<accession>A0A484K6F4</accession>
<protein>
    <recommendedName>
        <fullName evidence="6">Ubiquitin-like protease family profile domain-containing protein</fullName>
    </recommendedName>
</protein>
<dbReference type="Proteomes" id="UP000595140">
    <property type="component" value="Unassembled WGS sequence"/>
</dbReference>
<evidence type="ECO:0000256" key="3">
    <source>
        <dbReference type="ARBA" id="ARBA00022786"/>
    </source>
</evidence>
<dbReference type="InterPro" id="IPR038765">
    <property type="entry name" value="Papain-like_cys_pep_sf"/>
</dbReference>
<keyword evidence="2" id="KW-0645">Protease</keyword>
<reference evidence="7 8" key="1">
    <citation type="submission" date="2018-04" db="EMBL/GenBank/DDBJ databases">
        <authorList>
            <person name="Vogel A."/>
        </authorList>
    </citation>
    <scope>NUCLEOTIDE SEQUENCE [LARGE SCALE GENOMIC DNA]</scope>
</reference>
<dbReference type="GO" id="GO:0016929">
    <property type="term" value="F:deSUMOylase activity"/>
    <property type="evidence" value="ECO:0007669"/>
    <property type="project" value="TreeGrafter"/>
</dbReference>
<keyword evidence="8" id="KW-1185">Reference proteome</keyword>
<dbReference type="PANTHER" id="PTHR12606">
    <property type="entry name" value="SENTRIN/SUMO-SPECIFIC PROTEASE"/>
    <property type="match status" value="1"/>
</dbReference>
<keyword evidence="3" id="KW-0833">Ubl conjugation pathway</keyword>
<dbReference type="OrthoDB" id="1939479at2759"/>
<feature type="domain" description="Ubiquitin-like protease family profile" evidence="6">
    <location>
        <begin position="308"/>
        <end position="480"/>
    </location>
</feature>
<dbReference type="PANTHER" id="PTHR12606:SF1">
    <property type="entry name" value="UBIQUITIN-LIKE-SPECIFIC PROTEASE 1A"/>
    <property type="match status" value="1"/>
</dbReference>
<proteinExistence type="inferred from homology"/>
<keyword evidence="4" id="KW-0378">Hydrolase</keyword>
<evidence type="ECO:0000256" key="5">
    <source>
        <dbReference type="ARBA" id="ARBA00022807"/>
    </source>
</evidence>
<comment type="similarity">
    <text evidence="1">Belongs to the peptidase C48 family.</text>
</comment>
<dbReference type="EMBL" id="OOIL02000126">
    <property type="protein sequence ID" value="VFQ61070.1"/>
    <property type="molecule type" value="Genomic_DNA"/>
</dbReference>
<sequence>MGALTVNRKRGEDYFAVNSRNGPLNIDQVLKRPRLSTSSPGSHPHLSGKSVVSRFYRYPEAVAPIKREVHAPCRRVRFGHSEKSRDSSTSGDFREKCGSEMGNLIARLFGKAKPSEKDGSRHGAHVNEVIEIDSDVREESVSRDWFMKDVEVVEKVSIVSPPKDGQGDVEMLDNYVKNDVERAIHPRSGSLATELKDASMNVYNQAKTSDLISTHHEFENLGLPAYKKLLDNMEKRYDCNIRRLNFQIELHERHRHRHQLFRKRDEVIEDVIMEPFVPLTDDDKAQVGQAFSGSNRGRVLVTHKNSNIDITGILLQCLKPGKWLNDEVINVYLELLKERETREPKKFLKCHFFNTFFYKKLKSGKNNYNYQSVRRWTSQRKLGYGLFECDKIFVPIHKEVHWCLAVINKKDKKFQYLDSLRGPDNQVLQILARYYVDEVKDKNGEDIDVSTWEMEFVEELPEQQNGYDCGMFMIKYADFYSRNIGLCFSQEHMAYFRLRTAKEILRLKAE</sequence>
<dbReference type="InterPro" id="IPR003653">
    <property type="entry name" value="Peptidase_C48_C"/>
</dbReference>
<gene>
    <name evidence="7" type="ORF">CCAM_LOCUS2846</name>
</gene>
<evidence type="ECO:0000259" key="6">
    <source>
        <dbReference type="PROSITE" id="PS50600"/>
    </source>
</evidence>
<dbReference type="GO" id="GO:0006508">
    <property type="term" value="P:proteolysis"/>
    <property type="evidence" value="ECO:0007669"/>
    <property type="project" value="UniProtKB-KW"/>
</dbReference>
<keyword evidence="5" id="KW-0788">Thiol protease</keyword>
<dbReference type="Gene3D" id="3.40.395.10">
    <property type="entry name" value="Adenoviral Proteinase, Chain A"/>
    <property type="match status" value="1"/>
</dbReference>
<dbReference type="GO" id="GO:0005634">
    <property type="term" value="C:nucleus"/>
    <property type="evidence" value="ECO:0007669"/>
    <property type="project" value="TreeGrafter"/>
</dbReference>
<dbReference type="GO" id="GO:0016926">
    <property type="term" value="P:protein desumoylation"/>
    <property type="evidence" value="ECO:0007669"/>
    <property type="project" value="TreeGrafter"/>
</dbReference>
<evidence type="ECO:0000256" key="2">
    <source>
        <dbReference type="ARBA" id="ARBA00022670"/>
    </source>
</evidence>
<evidence type="ECO:0000313" key="7">
    <source>
        <dbReference type="EMBL" id="VFQ61070.1"/>
    </source>
</evidence>
<dbReference type="Pfam" id="PF02902">
    <property type="entry name" value="Peptidase_C48"/>
    <property type="match status" value="1"/>
</dbReference>
<name>A0A484K6F4_9ASTE</name>
<evidence type="ECO:0000256" key="1">
    <source>
        <dbReference type="ARBA" id="ARBA00005234"/>
    </source>
</evidence>
<dbReference type="AlphaFoldDB" id="A0A484K6F4"/>
<dbReference type="SUPFAM" id="SSF54001">
    <property type="entry name" value="Cysteine proteinases"/>
    <property type="match status" value="1"/>
</dbReference>
<dbReference type="FunFam" id="3.40.395.10:FF:000005">
    <property type="entry name" value="Ubiquitin-like-specific protease ESD4"/>
    <property type="match status" value="1"/>
</dbReference>
<organism evidence="7 8">
    <name type="scientific">Cuscuta campestris</name>
    <dbReference type="NCBI Taxonomy" id="132261"/>
    <lineage>
        <taxon>Eukaryota</taxon>
        <taxon>Viridiplantae</taxon>
        <taxon>Streptophyta</taxon>
        <taxon>Embryophyta</taxon>
        <taxon>Tracheophyta</taxon>
        <taxon>Spermatophyta</taxon>
        <taxon>Magnoliopsida</taxon>
        <taxon>eudicotyledons</taxon>
        <taxon>Gunneridae</taxon>
        <taxon>Pentapetalae</taxon>
        <taxon>asterids</taxon>
        <taxon>lamiids</taxon>
        <taxon>Solanales</taxon>
        <taxon>Convolvulaceae</taxon>
        <taxon>Cuscuteae</taxon>
        <taxon>Cuscuta</taxon>
        <taxon>Cuscuta subgen. Grammica</taxon>
        <taxon>Cuscuta sect. Cleistogrammica</taxon>
    </lineage>
</organism>
<dbReference type="PROSITE" id="PS50600">
    <property type="entry name" value="ULP_PROTEASE"/>
    <property type="match status" value="1"/>
</dbReference>
<evidence type="ECO:0000256" key="4">
    <source>
        <dbReference type="ARBA" id="ARBA00022801"/>
    </source>
</evidence>
<evidence type="ECO:0000313" key="8">
    <source>
        <dbReference type="Proteomes" id="UP000595140"/>
    </source>
</evidence>